<name>A0AA87II85_9BACL</name>
<evidence type="ECO:0000313" key="1">
    <source>
        <dbReference type="EMBL" id="EIM05215.1"/>
    </source>
</evidence>
<accession>A0AA87II85</accession>
<evidence type="ECO:0000313" key="2">
    <source>
        <dbReference type="Proteomes" id="UP000004725"/>
    </source>
</evidence>
<reference evidence="1 2" key="1">
    <citation type="journal article" date="2012" name="J. Bacteriol.">
        <title>Genome Sequence of the Antarctic Psychrophile Bacterium Planococcus antarcticus DSM 14505.</title>
        <authorList>
            <person name="Margolles A."/>
            <person name="Gueimonde M."/>
            <person name="Sanchez B."/>
        </authorList>
    </citation>
    <scope>NUCLEOTIDE SEQUENCE [LARGE SCALE GENOMIC DNA]</scope>
    <source>
        <strain evidence="1 2">DSM 14505</strain>
    </source>
</reference>
<organism evidence="1 2">
    <name type="scientific">Planococcus antarcticus DSM 14505</name>
    <dbReference type="NCBI Taxonomy" id="1185653"/>
    <lineage>
        <taxon>Bacteria</taxon>
        <taxon>Bacillati</taxon>
        <taxon>Bacillota</taxon>
        <taxon>Bacilli</taxon>
        <taxon>Bacillales</taxon>
        <taxon>Caryophanaceae</taxon>
        <taxon>Planococcus</taxon>
    </lineage>
</organism>
<sequence length="106" mass="12035">MITYNVDETEQAVKFVESNLSFLGKIYSIEHKRLKMESEYQTTINGSEETLVINGGLSSGYLGEGPRGLARVLEKLGIQKEEAEYYAKDRETHKKGFKHTFLVSLD</sequence>
<dbReference type="Proteomes" id="UP000004725">
    <property type="component" value="Unassembled WGS sequence"/>
</dbReference>
<comment type="caution">
    <text evidence="1">The sequence shown here is derived from an EMBL/GenBank/DDBJ whole genome shotgun (WGS) entry which is preliminary data.</text>
</comment>
<dbReference type="EMBL" id="AJYB01000085">
    <property type="protein sequence ID" value="EIM05215.1"/>
    <property type="molecule type" value="Genomic_DNA"/>
</dbReference>
<gene>
    <name evidence="1" type="ORF">A1A1_17330</name>
</gene>
<protein>
    <submittedName>
        <fullName evidence="1">Uncharacterized protein</fullName>
    </submittedName>
</protein>
<proteinExistence type="predicted"/>
<dbReference type="RefSeq" id="WP_006831410.1">
    <property type="nucleotide sequence ID" value="NZ_AJYB01000085.1"/>
</dbReference>
<dbReference type="AlphaFoldDB" id="A0AA87II85"/>